<name>A0A0V0UDW0_9BILA</name>
<gene>
    <name evidence="2" type="ORF">T05_11005</name>
</gene>
<proteinExistence type="predicted"/>
<dbReference type="EMBL" id="JYDJ01000023">
    <property type="protein sequence ID" value="KRX48867.1"/>
    <property type="molecule type" value="Genomic_DNA"/>
</dbReference>
<organism evidence="2 3">
    <name type="scientific">Trichinella murrelli</name>
    <dbReference type="NCBI Taxonomy" id="144512"/>
    <lineage>
        <taxon>Eukaryota</taxon>
        <taxon>Metazoa</taxon>
        <taxon>Ecdysozoa</taxon>
        <taxon>Nematoda</taxon>
        <taxon>Enoplea</taxon>
        <taxon>Dorylaimia</taxon>
        <taxon>Trichinellida</taxon>
        <taxon>Trichinellidae</taxon>
        <taxon>Trichinella</taxon>
    </lineage>
</organism>
<evidence type="ECO:0000256" key="1">
    <source>
        <dbReference type="SAM" id="MobiDB-lite"/>
    </source>
</evidence>
<sequence length="106" mass="12627">MSKIRQDRRSQQSTEKPLSSKQSTEQSNNIDYDAFRLIPYQHIVHIYTHSEKKNLLKRTDNHHLLILLYILQKIPFLRGGEVDYEGTLVENKRIEIKPQLRISEVR</sequence>
<reference evidence="2 3" key="1">
    <citation type="submission" date="2015-01" db="EMBL/GenBank/DDBJ databases">
        <title>Evolution of Trichinella species and genotypes.</title>
        <authorList>
            <person name="Korhonen P.K."/>
            <person name="Edoardo P."/>
            <person name="Giuseppe L.R."/>
            <person name="Gasser R.B."/>
        </authorList>
    </citation>
    <scope>NUCLEOTIDE SEQUENCE [LARGE SCALE GENOMIC DNA]</scope>
    <source>
        <strain evidence="2">ISS417</strain>
    </source>
</reference>
<dbReference type="Proteomes" id="UP000055048">
    <property type="component" value="Unassembled WGS sequence"/>
</dbReference>
<dbReference type="AlphaFoldDB" id="A0A0V0UDW0"/>
<protein>
    <submittedName>
        <fullName evidence="2">Uncharacterized protein</fullName>
    </submittedName>
</protein>
<feature type="compositionally biased region" description="Basic and acidic residues" evidence="1">
    <location>
        <begin position="1"/>
        <end position="10"/>
    </location>
</feature>
<keyword evidence="3" id="KW-1185">Reference proteome</keyword>
<feature type="region of interest" description="Disordered" evidence="1">
    <location>
        <begin position="1"/>
        <end position="27"/>
    </location>
</feature>
<feature type="compositionally biased region" description="Polar residues" evidence="1">
    <location>
        <begin position="11"/>
        <end position="27"/>
    </location>
</feature>
<comment type="caution">
    <text evidence="2">The sequence shown here is derived from an EMBL/GenBank/DDBJ whole genome shotgun (WGS) entry which is preliminary data.</text>
</comment>
<evidence type="ECO:0000313" key="2">
    <source>
        <dbReference type="EMBL" id="KRX48867.1"/>
    </source>
</evidence>
<accession>A0A0V0UDW0</accession>
<evidence type="ECO:0000313" key="3">
    <source>
        <dbReference type="Proteomes" id="UP000055048"/>
    </source>
</evidence>